<dbReference type="RefSeq" id="WP_145149571.1">
    <property type="nucleotide sequence ID" value="NZ_VNIM01000021.1"/>
</dbReference>
<evidence type="ECO:0000256" key="5">
    <source>
        <dbReference type="ARBA" id="ARBA00023136"/>
    </source>
</evidence>
<dbReference type="InterPro" id="IPR011701">
    <property type="entry name" value="MFS"/>
</dbReference>
<feature type="transmembrane region" description="Helical" evidence="7">
    <location>
        <begin position="290"/>
        <end position="309"/>
    </location>
</feature>
<comment type="subcellular location">
    <subcellularLocation>
        <location evidence="1">Cell membrane</location>
        <topology evidence="1">Multi-pass membrane protein</topology>
    </subcellularLocation>
</comment>
<protein>
    <submittedName>
        <fullName evidence="9">MFS transporter</fullName>
    </submittedName>
</protein>
<dbReference type="SUPFAM" id="SSF103473">
    <property type="entry name" value="MFS general substrate transporter"/>
    <property type="match status" value="1"/>
</dbReference>
<feature type="transmembrane region" description="Helical" evidence="7">
    <location>
        <begin position="180"/>
        <end position="202"/>
    </location>
</feature>
<feature type="transmembrane region" description="Helical" evidence="7">
    <location>
        <begin position="223"/>
        <end position="243"/>
    </location>
</feature>
<evidence type="ECO:0000256" key="4">
    <source>
        <dbReference type="ARBA" id="ARBA00022989"/>
    </source>
</evidence>
<evidence type="ECO:0000313" key="9">
    <source>
        <dbReference type="EMBL" id="TVV75360.1"/>
    </source>
</evidence>
<feature type="transmembrane region" description="Helical" evidence="7">
    <location>
        <begin position="156"/>
        <end position="174"/>
    </location>
</feature>
<dbReference type="InterPro" id="IPR020846">
    <property type="entry name" value="MFS_dom"/>
</dbReference>
<dbReference type="EMBL" id="VNIM01000021">
    <property type="protein sequence ID" value="TVV75360.1"/>
    <property type="molecule type" value="Genomic_DNA"/>
</dbReference>
<proteinExistence type="predicted"/>
<feature type="transmembrane region" description="Helical" evidence="7">
    <location>
        <begin position="68"/>
        <end position="87"/>
    </location>
</feature>
<evidence type="ECO:0000256" key="6">
    <source>
        <dbReference type="SAM" id="MobiDB-lite"/>
    </source>
</evidence>
<name>A0A558R7J5_9SPHN</name>
<dbReference type="Proteomes" id="UP000318681">
    <property type="component" value="Unassembled WGS sequence"/>
</dbReference>
<evidence type="ECO:0000256" key="2">
    <source>
        <dbReference type="ARBA" id="ARBA00022475"/>
    </source>
</evidence>
<feature type="transmembrane region" description="Helical" evidence="7">
    <location>
        <begin position="315"/>
        <end position="333"/>
    </location>
</feature>
<keyword evidence="5 7" id="KW-0472">Membrane</keyword>
<evidence type="ECO:0000256" key="1">
    <source>
        <dbReference type="ARBA" id="ARBA00004651"/>
    </source>
</evidence>
<keyword evidence="3 7" id="KW-0812">Transmembrane</keyword>
<dbReference type="OrthoDB" id="9788453at2"/>
<dbReference type="GO" id="GO:0022857">
    <property type="term" value="F:transmembrane transporter activity"/>
    <property type="evidence" value="ECO:0007669"/>
    <property type="project" value="InterPro"/>
</dbReference>
<sequence>MPTITDATTGDAPAPSRSDAPPHGAGLAELGLALGGFALGTGEFASMGLLPNVARDVHVSVPVAGHMISAYALGVVIGAPLLAAVFARTGRRAMLMGLMAFFAMANLLCAVAASYGLIVAARFLAGLPHGAYFGIASLVAASLVPPDRRAQAVARMMLGLSSANIVGVPFATWVGQVAGWRAAFVVVAAIGLATALLCRLALNPMPAPDNASPLTELGALKRGQVWLTLGIAAIGFGGVFAVYSYITPMLTVVTGMGEAHVPLVLSVIGMGMVAGSLFGGWLADRGVMRAIWITLLLNVVTLGLVAVTAHNVVAVTINMFFVGFAALSMGPALQTRLMDIAADAQALAASLNHSAFNMANALGAWLGGVAIAAGLGWTSTGPIGAMLALGGLAIWAVAWRTARGTPAAA</sequence>
<feature type="domain" description="Major facilitator superfamily (MFS) profile" evidence="8">
    <location>
        <begin position="28"/>
        <end position="402"/>
    </location>
</feature>
<dbReference type="CDD" id="cd17324">
    <property type="entry name" value="MFS_NepI_like"/>
    <property type="match status" value="1"/>
</dbReference>
<feature type="transmembrane region" description="Helical" evidence="7">
    <location>
        <begin position="123"/>
        <end position="144"/>
    </location>
</feature>
<dbReference type="Gene3D" id="1.20.1250.20">
    <property type="entry name" value="MFS general substrate transporter like domains"/>
    <property type="match status" value="2"/>
</dbReference>
<evidence type="ECO:0000259" key="8">
    <source>
        <dbReference type="PROSITE" id="PS50850"/>
    </source>
</evidence>
<evidence type="ECO:0000313" key="10">
    <source>
        <dbReference type="Proteomes" id="UP000318681"/>
    </source>
</evidence>
<keyword evidence="4 7" id="KW-1133">Transmembrane helix</keyword>
<evidence type="ECO:0000256" key="3">
    <source>
        <dbReference type="ARBA" id="ARBA00022692"/>
    </source>
</evidence>
<keyword evidence="10" id="KW-1185">Reference proteome</keyword>
<dbReference type="PANTHER" id="PTHR43124">
    <property type="entry name" value="PURINE EFFLUX PUMP PBUE"/>
    <property type="match status" value="1"/>
</dbReference>
<feature type="region of interest" description="Disordered" evidence="6">
    <location>
        <begin position="1"/>
        <end position="22"/>
    </location>
</feature>
<reference evidence="9 10" key="1">
    <citation type="submission" date="2019-07" db="EMBL/GenBank/DDBJ databases">
        <title>Sphingomonas solaris sp. nov., isolated from a solar panel from Boston, Massachusetts.</title>
        <authorList>
            <person name="Tanner K."/>
            <person name="Pascual J."/>
            <person name="Mancuso C."/>
            <person name="Pereto J."/>
            <person name="Khalil A."/>
            <person name="Vilanova C."/>
        </authorList>
    </citation>
    <scope>NUCLEOTIDE SEQUENCE [LARGE SCALE GENOMIC DNA]</scope>
    <source>
        <strain evidence="9 10">R4DWN</strain>
    </source>
</reference>
<keyword evidence="2" id="KW-1003">Cell membrane</keyword>
<feature type="transmembrane region" description="Helical" evidence="7">
    <location>
        <begin position="354"/>
        <end position="377"/>
    </location>
</feature>
<accession>A0A558R7J5</accession>
<feature type="compositionally biased region" description="Low complexity" evidence="6">
    <location>
        <begin position="11"/>
        <end position="22"/>
    </location>
</feature>
<organism evidence="9 10">
    <name type="scientific">Alterirhizorhabdus solaris</name>
    <dbReference type="NCBI Taxonomy" id="2529389"/>
    <lineage>
        <taxon>Bacteria</taxon>
        <taxon>Pseudomonadati</taxon>
        <taxon>Pseudomonadota</taxon>
        <taxon>Alphaproteobacteria</taxon>
        <taxon>Sphingomonadales</taxon>
        <taxon>Rhizorhabdaceae</taxon>
        <taxon>Alterirhizorhabdus</taxon>
    </lineage>
</organism>
<dbReference type="InterPro" id="IPR050189">
    <property type="entry name" value="MFS_Efflux_Transporters"/>
</dbReference>
<dbReference type="PROSITE" id="PS50850">
    <property type="entry name" value="MFS"/>
    <property type="match status" value="1"/>
</dbReference>
<comment type="caution">
    <text evidence="9">The sequence shown here is derived from an EMBL/GenBank/DDBJ whole genome shotgun (WGS) entry which is preliminary data.</text>
</comment>
<dbReference type="PANTHER" id="PTHR43124:SF3">
    <property type="entry name" value="CHLORAMPHENICOL EFFLUX PUMP RV0191"/>
    <property type="match status" value="1"/>
</dbReference>
<dbReference type="GO" id="GO:0005886">
    <property type="term" value="C:plasma membrane"/>
    <property type="evidence" value="ECO:0007669"/>
    <property type="project" value="UniProtKB-SubCell"/>
</dbReference>
<feature type="transmembrane region" description="Helical" evidence="7">
    <location>
        <begin position="383"/>
        <end position="402"/>
    </location>
</feature>
<dbReference type="Pfam" id="PF07690">
    <property type="entry name" value="MFS_1"/>
    <property type="match status" value="1"/>
</dbReference>
<feature type="transmembrane region" description="Helical" evidence="7">
    <location>
        <begin position="263"/>
        <end position="283"/>
    </location>
</feature>
<dbReference type="InterPro" id="IPR036259">
    <property type="entry name" value="MFS_trans_sf"/>
</dbReference>
<dbReference type="AlphaFoldDB" id="A0A558R7J5"/>
<evidence type="ECO:0000256" key="7">
    <source>
        <dbReference type="SAM" id="Phobius"/>
    </source>
</evidence>
<feature type="transmembrane region" description="Helical" evidence="7">
    <location>
        <begin position="94"/>
        <end position="117"/>
    </location>
</feature>
<gene>
    <name evidence="9" type="ORF">FOY91_07185</name>
</gene>